<keyword evidence="2" id="KW-1185">Reference proteome</keyword>
<protein>
    <submittedName>
        <fullName evidence="1">Uncharacterized protein</fullName>
    </submittedName>
</protein>
<reference evidence="2" key="1">
    <citation type="journal article" date="2019" name="Int. J. Syst. Evol. Microbiol.">
        <title>The Global Catalogue of Microorganisms (GCM) 10K type strain sequencing project: providing services to taxonomists for standard genome sequencing and annotation.</title>
        <authorList>
            <consortium name="The Broad Institute Genomics Platform"/>
            <consortium name="The Broad Institute Genome Sequencing Center for Infectious Disease"/>
            <person name="Wu L."/>
            <person name="Ma J."/>
        </authorList>
    </citation>
    <scope>NUCLEOTIDE SEQUENCE [LARGE SCALE GENOMIC DNA]</scope>
    <source>
        <strain evidence="2">NBRC 12467</strain>
    </source>
</reference>
<organism evidence="1 2">
    <name type="scientific">Gluconobacter sphaericus NBRC 12467</name>
    <dbReference type="NCBI Taxonomy" id="1307951"/>
    <lineage>
        <taxon>Bacteria</taxon>
        <taxon>Pseudomonadati</taxon>
        <taxon>Pseudomonadota</taxon>
        <taxon>Alphaproteobacteria</taxon>
        <taxon>Acetobacterales</taxon>
        <taxon>Acetobacteraceae</taxon>
        <taxon>Gluconobacter</taxon>
    </lineage>
</organism>
<accession>A0AA37SJ73</accession>
<sequence length="62" mass="7093">MFFPQKMRKEIPEGVCFEKHIPDCGNGMSQGYYIEEYFVSLTHQYISIIQADLAVAFDAGPM</sequence>
<dbReference type="Proteomes" id="UP001156708">
    <property type="component" value="Unassembled WGS sequence"/>
</dbReference>
<name>A0AA37SJ73_9PROT</name>
<dbReference type="EMBL" id="BSNZ01000030">
    <property type="protein sequence ID" value="GLQ85924.1"/>
    <property type="molecule type" value="Genomic_DNA"/>
</dbReference>
<proteinExistence type="predicted"/>
<comment type="caution">
    <text evidence="1">The sequence shown here is derived from an EMBL/GenBank/DDBJ whole genome shotgun (WGS) entry which is preliminary data.</text>
</comment>
<dbReference type="AlphaFoldDB" id="A0AA37SJ73"/>
<evidence type="ECO:0000313" key="1">
    <source>
        <dbReference type="EMBL" id="GLQ85924.1"/>
    </source>
</evidence>
<evidence type="ECO:0000313" key="2">
    <source>
        <dbReference type="Proteomes" id="UP001156708"/>
    </source>
</evidence>
<gene>
    <name evidence="1" type="ORF">GCM10007872_28340</name>
</gene>